<feature type="region of interest" description="Disordered" evidence="1">
    <location>
        <begin position="48"/>
        <end position="67"/>
    </location>
</feature>
<dbReference type="Proteomes" id="UP000222564">
    <property type="component" value="Unassembled WGS sequence"/>
</dbReference>
<gene>
    <name evidence="3" type="ORF">P378_00105</name>
</gene>
<proteinExistence type="predicted"/>
<evidence type="ECO:0000256" key="1">
    <source>
        <dbReference type="SAM" id="MobiDB-lite"/>
    </source>
</evidence>
<feature type="chain" id="PRO_5012157545" evidence="2">
    <location>
        <begin position="37"/>
        <end position="67"/>
    </location>
</feature>
<evidence type="ECO:0000313" key="3">
    <source>
        <dbReference type="EMBL" id="PHJ39957.1"/>
    </source>
</evidence>
<accession>A0A2C6MBY1</accession>
<reference evidence="3 4" key="1">
    <citation type="submission" date="2013-09" db="EMBL/GenBank/DDBJ databases">
        <title>Biodegradation of hydrocarbons in the deep terrestrial subsurface : characterization of a microbial consortium composed of two Desulfotomaculum species originating from a deep geological formation.</title>
        <authorList>
            <person name="Aullo T."/>
            <person name="Berlendis S."/>
            <person name="Lascourreges J.-F."/>
            <person name="Dessort D."/>
            <person name="Saint-Laurent S."/>
            <person name="Schraauwers B."/>
            <person name="Mas J."/>
            <person name="Magot M."/>
            <person name="Ranchou-Peyruse A."/>
        </authorList>
    </citation>
    <scope>NUCLEOTIDE SEQUENCE [LARGE SCALE GENOMIC DNA]</scope>
    <source>
        <strain evidence="3 4">Bs107</strain>
    </source>
</reference>
<dbReference type="RefSeq" id="WP_099081828.1">
    <property type="nucleotide sequence ID" value="NZ_AWQQ01000002.1"/>
</dbReference>
<keyword evidence="4" id="KW-1185">Reference proteome</keyword>
<organism evidence="3 4">
    <name type="scientific">Desulforamulus profundi</name>
    <dbReference type="NCBI Taxonomy" id="1383067"/>
    <lineage>
        <taxon>Bacteria</taxon>
        <taxon>Bacillati</taxon>
        <taxon>Bacillota</taxon>
        <taxon>Clostridia</taxon>
        <taxon>Eubacteriales</taxon>
        <taxon>Peptococcaceae</taxon>
        <taxon>Desulforamulus</taxon>
    </lineage>
</organism>
<dbReference type="EMBL" id="AWQQ01000002">
    <property type="protein sequence ID" value="PHJ39957.1"/>
    <property type="molecule type" value="Genomic_DNA"/>
</dbReference>
<keyword evidence="2" id="KW-0732">Signal</keyword>
<evidence type="ECO:0000256" key="2">
    <source>
        <dbReference type="SAM" id="SignalP"/>
    </source>
</evidence>
<feature type="signal peptide" evidence="2">
    <location>
        <begin position="1"/>
        <end position="36"/>
    </location>
</feature>
<dbReference type="AlphaFoldDB" id="A0A2C6MBY1"/>
<protein>
    <submittedName>
        <fullName evidence="3">Uncharacterized protein</fullName>
    </submittedName>
</protein>
<name>A0A2C6MBY1_9FIRM</name>
<evidence type="ECO:0000313" key="4">
    <source>
        <dbReference type="Proteomes" id="UP000222564"/>
    </source>
</evidence>
<comment type="caution">
    <text evidence="3">The sequence shown here is derived from an EMBL/GenBank/DDBJ whole genome shotgun (WGS) entry which is preliminary data.</text>
</comment>
<sequence length="67" mass="7194">MKIKSKKILGKKILAGLMLLILILSPAISLAGTAWAAPGAAEYDAGYDNKSPYEEDNPQDEAAYLNK</sequence>